<comment type="caution">
    <text evidence="1">The sequence shown here is derived from an EMBL/GenBank/DDBJ whole genome shotgun (WGS) entry which is preliminary data.</text>
</comment>
<dbReference type="AlphaFoldDB" id="A0A2K0WML6"/>
<name>A0A2K0WML6_GIBNY</name>
<accession>A0A2K0WML6</accession>
<sequence>MNLNPNPSKELTPPFCLVPAVLAPLDRVDLVVEPQDEKNVHVRKRANDGSALQCVLFMKVNMDMGEVCDLSAFSRGLR</sequence>
<evidence type="ECO:0000313" key="1">
    <source>
        <dbReference type="EMBL" id="PNP83518.1"/>
    </source>
</evidence>
<proteinExistence type="predicted"/>
<organism evidence="1 2">
    <name type="scientific">Gibberella nygamai</name>
    <name type="common">Bean root rot disease fungus</name>
    <name type="synonym">Fusarium nygamai</name>
    <dbReference type="NCBI Taxonomy" id="42673"/>
    <lineage>
        <taxon>Eukaryota</taxon>
        <taxon>Fungi</taxon>
        <taxon>Dikarya</taxon>
        <taxon>Ascomycota</taxon>
        <taxon>Pezizomycotina</taxon>
        <taxon>Sordariomycetes</taxon>
        <taxon>Hypocreomycetidae</taxon>
        <taxon>Hypocreales</taxon>
        <taxon>Nectriaceae</taxon>
        <taxon>Fusarium</taxon>
        <taxon>Fusarium fujikuroi species complex</taxon>
    </lineage>
</organism>
<reference evidence="1 2" key="1">
    <citation type="submission" date="2017-06" db="EMBL/GenBank/DDBJ databases">
        <title>Genome of Fusarium nygamai isolate CS10214.</title>
        <authorList>
            <person name="Gardiner D.M."/>
            <person name="Obanor F."/>
            <person name="Kazan K."/>
        </authorList>
    </citation>
    <scope>NUCLEOTIDE SEQUENCE [LARGE SCALE GENOMIC DNA]</scope>
    <source>
        <strain evidence="1 2">CS10214</strain>
    </source>
</reference>
<gene>
    <name evidence="1" type="ORF">FNYG_03081</name>
</gene>
<evidence type="ECO:0000313" key="2">
    <source>
        <dbReference type="Proteomes" id="UP000236664"/>
    </source>
</evidence>
<dbReference type="EMBL" id="MTQA01000053">
    <property type="protein sequence ID" value="PNP83518.1"/>
    <property type="molecule type" value="Genomic_DNA"/>
</dbReference>
<dbReference type="Proteomes" id="UP000236664">
    <property type="component" value="Unassembled WGS sequence"/>
</dbReference>
<keyword evidence="2" id="KW-1185">Reference proteome</keyword>
<protein>
    <submittedName>
        <fullName evidence="1">Uncharacterized protein</fullName>
    </submittedName>
</protein>